<keyword evidence="7 9" id="KW-0511">Multifunctional enzyme</keyword>
<evidence type="ECO:0000256" key="8">
    <source>
        <dbReference type="ARBA" id="ARBA00023315"/>
    </source>
</evidence>
<dbReference type="NCBIfam" id="TIGR00120">
    <property type="entry name" value="ArgJ"/>
    <property type="match status" value="1"/>
</dbReference>
<feature type="binding site" evidence="9">
    <location>
        <position position="404"/>
    </location>
    <ligand>
        <name>substrate</name>
    </ligand>
</feature>
<gene>
    <name evidence="9" type="primary">argJ</name>
    <name evidence="10" type="ORF">FC83_GL002620</name>
</gene>
<dbReference type="SUPFAM" id="SSF56266">
    <property type="entry name" value="DmpA/ArgJ-like"/>
    <property type="match status" value="1"/>
</dbReference>
<keyword evidence="8 9" id="KW-0012">Acyltransferase</keyword>
<dbReference type="GO" id="GO:0005737">
    <property type="term" value="C:cytoplasm"/>
    <property type="evidence" value="ECO:0007669"/>
    <property type="project" value="UniProtKB-SubCell"/>
</dbReference>
<feature type="binding site" evidence="9">
    <location>
        <position position="154"/>
    </location>
    <ligand>
        <name>substrate</name>
    </ligand>
</feature>
<comment type="subcellular location">
    <subcellularLocation>
        <location evidence="9">Cytoplasm</location>
    </subcellularLocation>
</comment>
<dbReference type="FunFam" id="3.10.20.340:FF:000001">
    <property type="entry name" value="Arginine biosynthesis bifunctional protein ArgJ, chloroplastic"/>
    <property type="match status" value="1"/>
</dbReference>
<comment type="similarity">
    <text evidence="1 9">Belongs to the ArgJ family.</text>
</comment>
<comment type="caution">
    <text evidence="10">The sequence shown here is derived from an EMBL/GenBank/DDBJ whole genome shotgun (WGS) entry which is preliminary data.</text>
</comment>
<evidence type="ECO:0000256" key="7">
    <source>
        <dbReference type="ARBA" id="ARBA00023268"/>
    </source>
</evidence>
<dbReference type="NCBIfam" id="NF003802">
    <property type="entry name" value="PRK05388.1"/>
    <property type="match status" value="1"/>
</dbReference>
<comment type="function">
    <text evidence="9">Catalyzes two activities which are involved in the cyclic version of arginine biosynthesis: the synthesis of N-acetylglutamate from glutamate and acetyl-CoA as the acetyl donor, and of ornithine by transacetylation between N(2)-acetylornithine and glutamate.</text>
</comment>
<sequence length="404" mass="42817">MKVMAPTTKMYEKIEFTWPAGFYSDGLHAGLKHEKLDMGWLYSAVPATAAGVYTTNQFKAAPTTITQQLIKENHQLQALVLNSAIANSCTGEEGFQNAAKTQALAAAALNIDPSLIGIASTGLIGAQLPMDKIAAGIAQLQLTKNDKVTKAVLTTDTKAKTITVQLHLNGQVVTISGFCKGSGMIHPNMCTMLGFITTDAAISHEALQTLLSDQTESTFNQITVDGDTSTNDMVVTLANGLADNLEIQTDTKDYDKFASAFHAVMAYLAQHIAGDGEGATKLVEVNVAHAATTKEAQQVAKAIVGSNLVKSAIFGKDPNWGRIVAAIGQTQAKVDVAHLSVWLNQLPLVEDSHAAATPEAKLAASMGKKTIQIDVDLNAGLANGQAWGCDLTYNYVKINASYHT</sequence>
<dbReference type="GO" id="GO:0004358">
    <property type="term" value="F:L-glutamate N-acetyltransferase activity, acting on acetyl-L-ornithine as donor"/>
    <property type="evidence" value="ECO:0007669"/>
    <property type="project" value="UniProtKB-UniRule"/>
</dbReference>
<evidence type="ECO:0000256" key="2">
    <source>
        <dbReference type="ARBA" id="ARBA00011475"/>
    </source>
</evidence>
<dbReference type="GO" id="GO:0006592">
    <property type="term" value="P:ornithine biosynthetic process"/>
    <property type="evidence" value="ECO:0007669"/>
    <property type="project" value="TreeGrafter"/>
</dbReference>
<reference evidence="10 11" key="1">
    <citation type="journal article" date="2015" name="Genome Announc.">
        <title>Expanding the biotechnology potential of lactobacilli through comparative genomics of 213 strains and associated genera.</title>
        <authorList>
            <person name="Sun Z."/>
            <person name="Harris H.M."/>
            <person name="McCann A."/>
            <person name="Guo C."/>
            <person name="Argimon S."/>
            <person name="Zhang W."/>
            <person name="Yang X."/>
            <person name="Jeffery I.B."/>
            <person name="Cooney J.C."/>
            <person name="Kagawa T.F."/>
            <person name="Liu W."/>
            <person name="Song Y."/>
            <person name="Salvetti E."/>
            <person name="Wrobel A."/>
            <person name="Rasinkangas P."/>
            <person name="Parkhill J."/>
            <person name="Rea M.C."/>
            <person name="O'Sullivan O."/>
            <person name="Ritari J."/>
            <person name="Douillard F.P."/>
            <person name="Paul Ross R."/>
            <person name="Yang R."/>
            <person name="Briner A.E."/>
            <person name="Felis G.E."/>
            <person name="de Vos W.M."/>
            <person name="Barrangou R."/>
            <person name="Klaenhammer T.R."/>
            <person name="Caufield P.W."/>
            <person name="Cui Y."/>
            <person name="Zhang H."/>
            <person name="O'Toole P.W."/>
        </authorList>
    </citation>
    <scope>NUCLEOTIDE SEQUENCE [LARGE SCALE GENOMIC DNA]</scope>
    <source>
        <strain evidence="10 11">DSM 18527</strain>
    </source>
</reference>
<feature type="binding site" evidence="9">
    <location>
        <position position="180"/>
    </location>
    <ligand>
        <name>substrate</name>
    </ligand>
</feature>
<keyword evidence="9" id="KW-0963">Cytoplasm</keyword>
<dbReference type="GO" id="GO:0004042">
    <property type="term" value="F:L-glutamate N-acetyltransferase activity"/>
    <property type="evidence" value="ECO:0007669"/>
    <property type="project" value="UniProtKB-UniRule"/>
</dbReference>
<evidence type="ECO:0000313" key="10">
    <source>
        <dbReference type="EMBL" id="KRM36745.1"/>
    </source>
</evidence>
<dbReference type="STRING" id="1423734.FC83_GL002620"/>
<evidence type="ECO:0000256" key="4">
    <source>
        <dbReference type="ARBA" id="ARBA00022605"/>
    </source>
</evidence>
<dbReference type="Gene3D" id="3.60.70.12">
    <property type="entry name" value="L-amino peptidase D-ALA esterase/amidase"/>
    <property type="match status" value="1"/>
</dbReference>
<dbReference type="EC" id="2.3.1.35" evidence="9"/>
<dbReference type="AlphaFoldDB" id="X0PU40"/>
<feature type="binding site" evidence="9">
    <location>
        <position position="399"/>
    </location>
    <ligand>
        <name>substrate</name>
    </ligand>
</feature>
<feature type="site" description="Involved in the stabilization of negative charge on the oxyanion by the formation of the oxyanion hole" evidence="9">
    <location>
        <position position="121"/>
    </location>
</feature>
<dbReference type="InterPro" id="IPR002813">
    <property type="entry name" value="Arg_biosynth_ArgJ"/>
</dbReference>
<dbReference type="PANTHER" id="PTHR23100:SF0">
    <property type="entry name" value="ARGININE BIOSYNTHESIS BIFUNCTIONAL PROTEIN ARGJ, MITOCHONDRIAL"/>
    <property type="match status" value="1"/>
</dbReference>
<keyword evidence="5 9" id="KW-0808">Transferase</keyword>
<name>X0PU40_9LACO</name>
<dbReference type="InterPro" id="IPR016117">
    <property type="entry name" value="ArgJ-like_dom_sf"/>
</dbReference>
<evidence type="ECO:0000313" key="11">
    <source>
        <dbReference type="Proteomes" id="UP000051236"/>
    </source>
</evidence>
<dbReference type="EMBL" id="AZGA01000002">
    <property type="protein sequence ID" value="KRM36745.1"/>
    <property type="molecule type" value="Genomic_DNA"/>
</dbReference>
<dbReference type="FunFam" id="3.30.2330.10:FF:000001">
    <property type="entry name" value="Arginine biosynthesis bifunctional protein ArgJ, mitochondrial"/>
    <property type="match status" value="1"/>
</dbReference>
<feature type="binding site" evidence="9">
    <location>
        <position position="277"/>
    </location>
    <ligand>
        <name>substrate</name>
    </ligand>
</feature>
<keyword evidence="6 9" id="KW-0068">Autocatalytic cleavage</keyword>
<evidence type="ECO:0000256" key="1">
    <source>
        <dbReference type="ARBA" id="ARBA00006774"/>
    </source>
</evidence>
<comment type="catalytic activity">
    <reaction evidence="9">
        <text>L-glutamate + acetyl-CoA = N-acetyl-L-glutamate + CoA + H(+)</text>
        <dbReference type="Rhea" id="RHEA:24292"/>
        <dbReference type="ChEBI" id="CHEBI:15378"/>
        <dbReference type="ChEBI" id="CHEBI:29985"/>
        <dbReference type="ChEBI" id="CHEBI:44337"/>
        <dbReference type="ChEBI" id="CHEBI:57287"/>
        <dbReference type="ChEBI" id="CHEBI:57288"/>
        <dbReference type="EC" id="2.3.1.1"/>
    </reaction>
</comment>
<dbReference type="EC" id="2.3.1.1" evidence="9"/>
<keyword evidence="3 9" id="KW-0055">Arginine biosynthesis</keyword>
<dbReference type="Pfam" id="PF01960">
    <property type="entry name" value="ArgJ"/>
    <property type="match status" value="1"/>
</dbReference>
<dbReference type="Gene3D" id="3.10.20.340">
    <property type="entry name" value="ArgJ beta chain, C-terminal domain"/>
    <property type="match status" value="1"/>
</dbReference>
<feature type="chain" id="PRO_5023289173" description="Arginine biosynthesis bifunctional protein ArgJ alpha chain" evidence="9">
    <location>
        <begin position="1"/>
        <end position="190"/>
    </location>
</feature>
<dbReference type="Gene3D" id="3.30.2330.10">
    <property type="entry name" value="arginine biosynthesis bifunctional protein suprefamily"/>
    <property type="match status" value="1"/>
</dbReference>
<organism evidence="10 11">
    <name type="scientific">Agrilactobacillus composti DSM 18527 = JCM 14202</name>
    <dbReference type="NCBI Taxonomy" id="1423734"/>
    <lineage>
        <taxon>Bacteria</taxon>
        <taxon>Bacillati</taxon>
        <taxon>Bacillota</taxon>
        <taxon>Bacilli</taxon>
        <taxon>Lactobacillales</taxon>
        <taxon>Lactobacillaceae</taxon>
        <taxon>Agrilactobacillus</taxon>
    </lineage>
</organism>
<dbReference type="PANTHER" id="PTHR23100">
    <property type="entry name" value="ARGININE BIOSYNTHESIS BIFUNCTIONAL PROTEIN ARGJ"/>
    <property type="match status" value="1"/>
</dbReference>
<comment type="subunit">
    <text evidence="2 9">Heterotetramer of two alpha and two beta chains.</text>
</comment>
<protein>
    <recommendedName>
        <fullName evidence="9">Arginine biosynthesis bifunctional protein ArgJ</fullName>
    </recommendedName>
    <domain>
        <recommendedName>
            <fullName evidence="9">Glutamate N-acetyltransferase</fullName>
            <ecNumber evidence="9">2.3.1.35</ecNumber>
        </recommendedName>
        <alternativeName>
            <fullName evidence="9">Ornithine acetyltransferase</fullName>
            <shortName evidence="9">OATase</shortName>
        </alternativeName>
        <alternativeName>
            <fullName evidence="9">Ornithine transacetylase</fullName>
        </alternativeName>
    </domain>
    <domain>
        <recommendedName>
            <fullName evidence="9">Amino-acid acetyltransferase</fullName>
            <ecNumber evidence="9">2.3.1.1</ecNumber>
        </recommendedName>
        <alternativeName>
            <fullName evidence="9">N-acetylglutamate synthase</fullName>
            <shortName evidence="9">AGSase</shortName>
        </alternativeName>
    </domain>
    <component>
        <recommendedName>
            <fullName evidence="9">Arginine biosynthesis bifunctional protein ArgJ alpha chain</fullName>
        </recommendedName>
    </component>
    <component>
        <recommendedName>
            <fullName evidence="9">Arginine biosynthesis bifunctional protein ArgJ beta chain</fullName>
        </recommendedName>
    </component>
</protein>
<dbReference type="GO" id="GO:0006526">
    <property type="term" value="P:L-arginine biosynthetic process"/>
    <property type="evidence" value="ECO:0007669"/>
    <property type="project" value="UniProtKB-UniRule"/>
</dbReference>
<evidence type="ECO:0000256" key="9">
    <source>
        <dbReference type="HAMAP-Rule" id="MF_01106"/>
    </source>
</evidence>
<comment type="pathway">
    <text evidence="9">Amino-acid biosynthesis; L-arginine biosynthesis; L-ornithine and N-acetyl-L-glutamate from L-glutamate and N(2)-acetyl-L-ornithine (cyclic): step 1/1.</text>
</comment>
<evidence type="ECO:0000256" key="5">
    <source>
        <dbReference type="ARBA" id="ARBA00022679"/>
    </source>
</evidence>
<feature type="chain" id="PRO_5023289172" description="Arginine biosynthesis bifunctional protein ArgJ beta chain" evidence="9">
    <location>
        <begin position="191"/>
        <end position="404"/>
    </location>
</feature>
<evidence type="ECO:0000256" key="6">
    <source>
        <dbReference type="ARBA" id="ARBA00022813"/>
    </source>
</evidence>
<dbReference type="UniPathway" id="UPA00068">
    <property type="reaction ID" value="UER00106"/>
</dbReference>
<dbReference type="eggNOG" id="COG1364">
    <property type="taxonomic scope" value="Bacteria"/>
</dbReference>
<accession>X0PU40</accession>
<feature type="active site" description="Nucleophile" evidence="9">
    <location>
        <position position="191"/>
    </location>
</feature>
<keyword evidence="11" id="KW-1185">Reference proteome</keyword>
<dbReference type="CDD" id="cd02152">
    <property type="entry name" value="OAT"/>
    <property type="match status" value="1"/>
</dbReference>
<dbReference type="InterPro" id="IPR042195">
    <property type="entry name" value="ArgJ_beta_C"/>
</dbReference>
<comment type="caution">
    <text evidence="9">Lacks conserved residue(s) required for the propagation of feature annotation.</text>
</comment>
<dbReference type="PATRIC" id="fig|1423734.3.peg.2656"/>
<comment type="pathway">
    <text evidence="9">Amino-acid biosynthesis; L-arginine biosynthesis; N(2)-acetyl-L-ornithine from L-glutamate: step 1/4.</text>
</comment>
<dbReference type="HAMAP" id="MF_01106">
    <property type="entry name" value="ArgJ"/>
    <property type="match status" value="1"/>
</dbReference>
<keyword evidence="4 9" id="KW-0028">Amino-acid biosynthesis</keyword>
<evidence type="ECO:0000256" key="3">
    <source>
        <dbReference type="ARBA" id="ARBA00022571"/>
    </source>
</evidence>
<comment type="catalytic activity">
    <reaction evidence="9">
        <text>N(2)-acetyl-L-ornithine + L-glutamate = N-acetyl-L-glutamate + L-ornithine</text>
        <dbReference type="Rhea" id="RHEA:15349"/>
        <dbReference type="ChEBI" id="CHEBI:29985"/>
        <dbReference type="ChEBI" id="CHEBI:44337"/>
        <dbReference type="ChEBI" id="CHEBI:46911"/>
        <dbReference type="ChEBI" id="CHEBI:57805"/>
        <dbReference type="EC" id="2.3.1.35"/>
    </reaction>
</comment>
<dbReference type="RefSeq" id="WP_152537793.1">
    <property type="nucleotide sequence ID" value="NZ_AZGA01000002.1"/>
</dbReference>
<feature type="binding site" evidence="9">
    <location>
        <position position="191"/>
    </location>
    <ligand>
        <name>substrate</name>
    </ligand>
</feature>
<proteinExistence type="inferred from homology"/>
<dbReference type="Proteomes" id="UP000051236">
    <property type="component" value="Unassembled WGS sequence"/>
</dbReference>
<feature type="site" description="Involved in the stabilization of negative charge on the oxyanion by the formation of the oxyanion hole" evidence="9">
    <location>
        <position position="122"/>
    </location>
</feature>